<name>A0A821KRL7_9BILA</name>
<organism evidence="2 3">
    <name type="scientific">Rotaria socialis</name>
    <dbReference type="NCBI Taxonomy" id="392032"/>
    <lineage>
        <taxon>Eukaryota</taxon>
        <taxon>Metazoa</taxon>
        <taxon>Spiralia</taxon>
        <taxon>Gnathifera</taxon>
        <taxon>Rotifera</taxon>
        <taxon>Eurotatoria</taxon>
        <taxon>Bdelloidea</taxon>
        <taxon>Philodinida</taxon>
        <taxon>Philodinidae</taxon>
        <taxon>Rotaria</taxon>
    </lineage>
</organism>
<evidence type="ECO:0008006" key="4">
    <source>
        <dbReference type="Google" id="ProtNLM"/>
    </source>
</evidence>
<keyword evidence="3" id="KW-1185">Reference proteome</keyword>
<reference evidence="2" key="1">
    <citation type="submission" date="2021-02" db="EMBL/GenBank/DDBJ databases">
        <authorList>
            <person name="Nowell W R."/>
        </authorList>
    </citation>
    <scope>NUCLEOTIDE SEQUENCE</scope>
</reference>
<dbReference type="AlphaFoldDB" id="A0A821KRL7"/>
<dbReference type="PROSITE" id="PS50297">
    <property type="entry name" value="ANK_REP_REGION"/>
    <property type="match status" value="2"/>
</dbReference>
<comment type="caution">
    <text evidence="2">The sequence shown here is derived from an EMBL/GenBank/DDBJ whole genome shotgun (WGS) entry which is preliminary data.</text>
</comment>
<evidence type="ECO:0000313" key="2">
    <source>
        <dbReference type="EMBL" id="CAF4737870.1"/>
    </source>
</evidence>
<dbReference type="EMBL" id="CAJOBP010038804">
    <property type="protein sequence ID" value="CAF4737870.1"/>
    <property type="molecule type" value="Genomic_DNA"/>
</dbReference>
<dbReference type="GO" id="GO:0005856">
    <property type="term" value="C:cytoskeleton"/>
    <property type="evidence" value="ECO:0007669"/>
    <property type="project" value="TreeGrafter"/>
</dbReference>
<feature type="repeat" description="ANK" evidence="1">
    <location>
        <begin position="28"/>
        <end position="49"/>
    </location>
</feature>
<keyword evidence="1" id="KW-0040">ANK repeat</keyword>
<dbReference type="SMART" id="SM00248">
    <property type="entry name" value="ANK"/>
    <property type="match status" value="3"/>
</dbReference>
<dbReference type="GO" id="GO:0005737">
    <property type="term" value="C:cytoplasm"/>
    <property type="evidence" value="ECO:0007669"/>
    <property type="project" value="TreeGrafter"/>
</dbReference>
<dbReference type="InterPro" id="IPR002110">
    <property type="entry name" value="Ankyrin_rpt"/>
</dbReference>
<accession>A0A821KRL7</accession>
<protein>
    <recommendedName>
        <fullName evidence="4">Ankyrin repeat protein</fullName>
    </recommendedName>
</protein>
<evidence type="ECO:0000313" key="3">
    <source>
        <dbReference type="Proteomes" id="UP000663873"/>
    </source>
</evidence>
<dbReference type="PANTHER" id="PTHR24168:SF21">
    <property type="entry name" value="KANK, ISOFORM D"/>
    <property type="match status" value="1"/>
</dbReference>
<proteinExistence type="predicted"/>
<dbReference type="PANTHER" id="PTHR24168">
    <property type="entry name" value="KN MOTIF AND ANKYRIN REPEAT DOMAIN-CONTAINING"/>
    <property type="match status" value="1"/>
</dbReference>
<feature type="repeat" description="ANK" evidence="1">
    <location>
        <begin position="1"/>
        <end position="27"/>
    </location>
</feature>
<dbReference type="GO" id="GO:0030837">
    <property type="term" value="P:negative regulation of actin filament polymerization"/>
    <property type="evidence" value="ECO:0007669"/>
    <property type="project" value="InterPro"/>
</dbReference>
<dbReference type="Proteomes" id="UP000663873">
    <property type="component" value="Unassembled WGS sequence"/>
</dbReference>
<dbReference type="InterPro" id="IPR047184">
    <property type="entry name" value="KANK1-4"/>
</dbReference>
<dbReference type="InterPro" id="IPR036770">
    <property type="entry name" value="Ankyrin_rpt-contain_sf"/>
</dbReference>
<dbReference type="SUPFAM" id="SSF48403">
    <property type="entry name" value="Ankyrin repeat"/>
    <property type="match status" value="1"/>
</dbReference>
<dbReference type="PROSITE" id="PS50088">
    <property type="entry name" value="ANK_REPEAT"/>
    <property type="match status" value="2"/>
</dbReference>
<dbReference type="Gene3D" id="1.25.40.20">
    <property type="entry name" value="Ankyrin repeat-containing domain"/>
    <property type="match status" value="1"/>
</dbReference>
<gene>
    <name evidence="2" type="ORF">UJA718_LOCUS38180</name>
</gene>
<evidence type="ECO:0000256" key="1">
    <source>
        <dbReference type="PROSITE-ProRule" id="PRU00023"/>
    </source>
</evidence>
<sequence length="111" mass="12008">MLAVKHGKADLVELLLNNGAAVNLQDSEGSTALIYAVEHGSLNIVKLLLARPECDVDIVDNNGQTAISIATNKNRKNILVELYAKINELKGPYSAFSNQSRVANRSSTSER</sequence>
<dbReference type="Pfam" id="PF12796">
    <property type="entry name" value="Ank_2"/>
    <property type="match status" value="1"/>
</dbReference>